<dbReference type="InterPro" id="IPR013519">
    <property type="entry name" value="Int_alpha_beta-p"/>
</dbReference>
<name>A0ABN2XJV6_9ACTN</name>
<dbReference type="SMART" id="SM00701">
    <property type="entry name" value="PGRP"/>
    <property type="match status" value="1"/>
</dbReference>
<protein>
    <recommendedName>
        <fullName evidence="10">Peptidoglycan recognition protein family domain-containing protein</fullName>
    </recommendedName>
</protein>
<evidence type="ECO:0000256" key="3">
    <source>
        <dbReference type="ARBA" id="ARBA00022737"/>
    </source>
</evidence>
<feature type="region of interest" description="Disordered" evidence="5">
    <location>
        <begin position="176"/>
        <end position="214"/>
    </location>
</feature>
<reference evidence="8 9" key="1">
    <citation type="journal article" date="2019" name="Int. J. Syst. Evol. Microbiol.">
        <title>The Global Catalogue of Microorganisms (GCM) 10K type strain sequencing project: providing services to taxonomists for standard genome sequencing and annotation.</title>
        <authorList>
            <consortium name="The Broad Institute Genomics Platform"/>
            <consortium name="The Broad Institute Genome Sequencing Center for Infectious Disease"/>
            <person name="Wu L."/>
            <person name="Ma J."/>
        </authorList>
    </citation>
    <scope>NUCLEOTIDE SEQUENCE [LARGE SCALE GENOMIC DNA]</scope>
    <source>
        <strain evidence="8 9">JCM 15481</strain>
    </source>
</reference>
<keyword evidence="4" id="KW-0325">Glycoprotein</keyword>
<evidence type="ECO:0000313" key="9">
    <source>
        <dbReference type="Proteomes" id="UP001500443"/>
    </source>
</evidence>
<dbReference type="Pfam" id="PF01510">
    <property type="entry name" value="Amidase_2"/>
    <property type="match status" value="1"/>
</dbReference>
<gene>
    <name evidence="8" type="ORF">GCM10009802_11070</name>
</gene>
<dbReference type="PANTHER" id="PTHR11022">
    <property type="entry name" value="PEPTIDOGLYCAN RECOGNITION PROTEIN"/>
    <property type="match status" value="1"/>
</dbReference>
<dbReference type="Pfam" id="PF01839">
    <property type="entry name" value="FG-GAP"/>
    <property type="match status" value="5"/>
</dbReference>
<organism evidence="8 9">
    <name type="scientific">Streptomyces synnematoformans</name>
    <dbReference type="NCBI Taxonomy" id="415721"/>
    <lineage>
        <taxon>Bacteria</taxon>
        <taxon>Bacillati</taxon>
        <taxon>Actinomycetota</taxon>
        <taxon>Actinomycetes</taxon>
        <taxon>Kitasatosporales</taxon>
        <taxon>Streptomycetaceae</taxon>
        <taxon>Streptomyces</taxon>
    </lineage>
</organism>
<evidence type="ECO:0000259" key="6">
    <source>
        <dbReference type="SMART" id="SM00644"/>
    </source>
</evidence>
<dbReference type="Proteomes" id="UP001500443">
    <property type="component" value="Unassembled WGS sequence"/>
</dbReference>
<dbReference type="Gene3D" id="2.130.10.130">
    <property type="entry name" value="Integrin alpha, N-terminal"/>
    <property type="match status" value="3"/>
</dbReference>
<proteinExistence type="inferred from homology"/>
<sequence length="899" mass="91370">MSPRRSHAYRPLSLRRRAWLTLGAVVLGGTGAVTVAVADSGTGAGGPAAADLEPREPALHKVDLAGNGARQKVDRTSTEQFSTVGISWSNERRGLGGEAQVRTRSVETGEWSGWHTLDTEDNAASDDLTADMRGGTEPLWVGPSDGVEARVVRADGTSTPLPGGMKVALVDPGVTPEEAEEAEAAGVGAEPGTETEPAAHAAGPASGASGASAEYAASAEDAGMVPVAAVTQADPGPAPDSPVTAPPVISRAAWGADESLVEDPPTYNPDGIKAAFVHHTAEAVNYTCAQSAAMVRADFLYHVQDNGWNDMGYNFVVDKCGRIFEGRAGGIDQPVMGAHTLNFNSHSTGIAILGDYHTHSYPSPAALEAVARIAGWKLGQYGVNPAGSTTLTPLKYDENDELVAAGDPKTIRNISGHKDGRFRPYGAGSDVNVTACPGDRLYSRLGRIRKMAAAPGASHALPTRDYNADGRGDLVAGIPRANGGGQTGSGAVFVVPGGEEGPVAGGTRVLTQNRAGVPGTAQPGDAWGTDTEWGDFNNDGIADLVVGAPNKDDAAGNADSGVVTVLYGPGLDSGTNVALGADSPLAGAKFGSAVAAGDFNGDGRDEVLGVGAREWSVLDLDGNRRGGSFASETVDYPDAAVGDFNLDGYDDAALTYRDPDGKAHLDVLRGTSAGLDVTGGLGVPGGRSVATGDVTGDGYPDLVVGQPWVGESSAHNGGQITLLKGSTNGLTTTGKQIVHQSSGSVPGASEAGDAMGYSVAVGDVDLNGRADVLVGVYREDSVRDGATIRDSGTSILLYGTSSGLSTASGSPRMYHQDTPGIGGVSENGDRLGSSVVLADLSGYGRTDLVIGALGENSFDGTLLQLDAGSQGVSPSGSVYYNRAALGTPYEGRLGGELAP</sequence>
<dbReference type="EMBL" id="BAAAPF010000016">
    <property type="protein sequence ID" value="GAA2112741.1"/>
    <property type="molecule type" value="Genomic_DNA"/>
</dbReference>
<feature type="domain" description="Peptidoglycan recognition protein family" evidence="7">
    <location>
        <begin position="246"/>
        <end position="396"/>
    </location>
</feature>
<dbReference type="SUPFAM" id="SSF69318">
    <property type="entry name" value="Integrin alpha N-terminal domain"/>
    <property type="match status" value="1"/>
</dbReference>
<dbReference type="Gene3D" id="3.40.80.10">
    <property type="entry name" value="Peptidoglycan recognition protein-like"/>
    <property type="match status" value="1"/>
</dbReference>
<dbReference type="SMART" id="SM00191">
    <property type="entry name" value="Int_alpha"/>
    <property type="match status" value="6"/>
</dbReference>
<keyword evidence="3" id="KW-0677">Repeat</keyword>
<dbReference type="PANTHER" id="PTHR11022:SF41">
    <property type="entry name" value="PEPTIDOGLYCAN-RECOGNITION PROTEIN LC-RELATED"/>
    <property type="match status" value="1"/>
</dbReference>
<dbReference type="PROSITE" id="PS51470">
    <property type="entry name" value="FG_GAP"/>
    <property type="match status" value="1"/>
</dbReference>
<comment type="caution">
    <text evidence="8">The sequence shown here is derived from an EMBL/GenBank/DDBJ whole genome shotgun (WGS) entry which is preliminary data.</text>
</comment>
<evidence type="ECO:0000256" key="4">
    <source>
        <dbReference type="ARBA" id="ARBA00023180"/>
    </source>
</evidence>
<evidence type="ECO:0000259" key="7">
    <source>
        <dbReference type="SMART" id="SM00701"/>
    </source>
</evidence>
<dbReference type="RefSeq" id="WP_344288449.1">
    <property type="nucleotide sequence ID" value="NZ_BAAAPF010000016.1"/>
</dbReference>
<comment type="similarity">
    <text evidence="1">Belongs to the N-acetylmuramoyl-L-alanine amidase 2 family.</text>
</comment>
<dbReference type="SMART" id="SM00644">
    <property type="entry name" value="Ami_2"/>
    <property type="match status" value="1"/>
</dbReference>
<dbReference type="InterPro" id="IPR036505">
    <property type="entry name" value="Amidase/PGRP_sf"/>
</dbReference>
<accession>A0ABN2XJV6</accession>
<feature type="compositionally biased region" description="Low complexity" evidence="5">
    <location>
        <begin position="184"/>
        <end position="214"/>
    </location>
</feature>
<keyword evidence="9" id="KW-1185">Reference proteome</keyword>
<evidence type="ECO:0000313" key="8">
    <source>
        <dbReference type="EMBL" id="GAA2112741.1"/>
    </source>
</evidence>
<dbReference type="CDD" id="cd06583">
    <property type="entry name" value="PGRP"/>
    <property type="match status" value="1"/>
</dbReference>
<dbReference type="InterPro" id="IPR002502">
    <property type="entry name" value="Amidase_domain"/>
</dbReference>
<keyword evidence="2" id="KW-0732">Signal</keyword>
<feature type="domain" description="N-acetylmuramoyl-L-alanine amidase" evidence="6">
    <location>
        <begin position="262"/>
        <end position="448"/>
    </location>
</feature>
<dbReference type="SUPFAM" id="SSF55846">
    <property type="entry name" value="N-acetylmuramoyl-L-alanine amidase-like"/>
    <property type="match status" value="1"/>
</dbReference>
<evidence type="ECO:0008006" key="10">
    <source>
        <dbReference type="Google" id="ProtNLM"/>
    </source>
</evidence>
<dbReference type="InterPro" id="IPR028994">
    <property type="entry name" value="Integrin_alpha_N"/>
</dbReference>
<dbReference type="InterPro" id="IPR015510">
    <property type="entry name" value="PGRP"/>
</dbReference>
<evidence type="ECO:0000256" key="1">
    <source>
        <dbReference type="ARBA" id="ARBA00007553"/>
    </source>
</evidence>
<evidence type="ECO:0000256" key="5">
    <source>
        <dbReference type="SAM" id="MobiDB-lite"/>
    </source>
</evidence>
<dbReference type="InterPro" id="IPR006619">
    <property type="entry name" value="PGRP_domain_met/bac"/>
</dbReference>
<evidence type="ECO:0000256" key="2">
    <source>
        <dbReference type="ARBA" id="ARBA00022729"/>
    </source>
</evidence>
<dbReference type="InterPro" id="IPR013517">
    <property type="entry name" value="FG-GAP"/>
</dbReference>